<dbReference type="OrthoDB" id="676306at2"/>
<gene>
    <name evidence="3" type="ORF">SAMN05661099_0207</name>
</gene>
<keyword evidence="2" id="KW-0472">Membrane</keyword>
<keyword evidence="2" id="KW-0812">Transmembrane</keyword>
<sequence length="273" mass="28975">MQYQRQEENNYPKAFAISTGIMGVLLAISFFIIASRAEPPEEIGMGGIIVNYGTSEVGMGDDYMSIEEPSTAPDANNTPPDKVTENQEVTEASSEVTDKSIATQNTEDAPEIATKEKSTAKSPSVSLPAKENKPTVNQNALYKGKKNDGKGAGDGTGETPGNQGSKDGDPMSPDYGDGGSGFGGVALDLKSRRFTNLNVPKDDGQKYGRVAVRIFVDKNGVVVNAIPGVKGTTLSDKAIWEKCRIAVMGASLNKLESAPETQIGVVMFNFKVK</sequence>
<name>A0A1T5A264_9SPHI</name>
<evidence type="ECO:0008006" key="5">
    <source>
        <dbReference type="Google" id="ProtNLM"/>
    </source>
</evidence>
<feature type="compositionally biased region" description="Polar residues" evidence="1">
    <location>
        <begin position="86"/>
        <end position="107"/>
    </location>
</feature>
<proteinExistence type="predicted"/>
<keyword evidence="2" id="KW-1133">Transmembrane helix</keyword>
<keyword evidence="4" id="KW-1185">Reference proteome</keyword>
<organism evidence="3 4">
    <name type="scientific">Daejeonella lutea</name>
    <dbReference type="NCBI Taxonomy" id="572036"/>
    <lineage>
        <taxon>Bacteria</taxon>
        <taxon>Pseudomonadati</taxon>
        <taxon>Bacteroidota</taxon>
        <taxon>Sphingobacteriia</taxon>
        <taxon>Sphingobacteriales</taxon>
        <taxon>Sphingobacteriaceae</taxon>
        <taxon>Daejeonella</taxon>
    </lineage>
</organism>
<evidence type="ECO:0000313" key="4">
    <source>
        <dbReference type="Proteomes" id="UP000189981"/>
    </source>
</evidence>
<evidence type="ECO:0000256" key="2">
    <source>
        <dbReference type="SAM" id="Phobius"/>
    </source>
</evidence>
<dbReference type="EMBL" id="FUYR01000001">
    <property type="protein sequence ID" value="SKB28869.1"/>
    <property type="molecule type" value="Genomic_DNA"/>
</dbReference>
<evidence type="ECO:0000256" key="1">
    <source>
        <dbReference type="SAM" id="MobiDB-lite"/>
    </source>
</evidence>
<protein>
    <recommendedName>
        <fullName evidence="5">Protein TonB, links inner and outer membranes</fullName>
    </recommendedName>
</protein>
<evidence type="ECO:0000313" key="3">
    <source>
        <dbReference type="EMBL" id="SKB28869.1"/>
    </source>
</evidence>
<dbReference type="AlphaFoldDB" id="A0A1T5A264"/>
<dbReference type="RefSeq" id="WP_079700713.1">
    <property type="nucleotide sequence ID" value="NZ_FUYR01000001.1"/>
</dbReference>
<dbReference type="Proteomes" id="UP000189981">
    <property type="component" value="Unassembled WGS sequence"/>
</dbReference>
<feature type="region of interest" description="Disordered" evidence="1">
    <location>
        <begin position="60"/>
        <end position="182"/>
    </location>
</feature>
<feature type="transmembrane region" description="Helical" evidence="2">
    <location>
        <begin position="12"/>
        <end position="33"/>
    </location>
</feature>
<accession>A0A1T5A264</accession>
<reference evidence="4" key="1">
    <citation type="submission" date="2017-02" db="EMBL/GenBank/DDBJ databases">
        <authorList>
            <person name="Varghese N."/>
            <person name="Submissions S."/>
        </authorList>
    </citation>
    <scope>NUCLEOTIDE SEQUENCE [LARGE SCALE GENOMIC DNA]</scope>
    <source>
        <strain evidence="4">DSM 22385</strain>
    </source>
</reference>
<dbReference type="STRING" id="572036.SAMN05661099_0207"/>